<dbReference type="STRING" id="863227.GCA_000373005_04678"/>
<sequence>MAWAAQDDRRSDVTSRVSRIAYRVSRIAYRVSRIAFMTLASTNPPTAQKRACRRVHRRELYQPWREAIRTSARLNTPQGNERAEVPYPLPVGEKAIAIPSMSLVRTGRKRATARCIGRTHFHGTYDWFVAEHTPCRRRPYIMPTQRTDESHCG</sequence>
<accession>A0A2N7X226</accession>
<keyword evidence="2" id="KW-1185">Reference proteome</keyword>
<protein>
    <submittedName>
        <fullName evidence="1">Uncharacterized protein</fullName>
    </submittedName>
</protein>
<dbReference type="EMBL" id="PNYC01000010">
    <property type="protein sequence ID" value="PMS35612.1"/>
    <property type="molecule type" value="Genomic_DNA"/>
</dbReference>
<proteinExistence type="predicted"/>
<dbReference type="AlphaFoldDB" id="A0A2N7X226"/>
<evidence type="ECO:0000313" key="1">
    <source>
        <dbReference type="EMBL" id="PMS35612.1"/>
    </source>
</evidence>
<dbReference type="Proteomes" id="UP000235777">
    <property type="component" value="Unassembled WGS sequence"/>
</dbReference>
<gene>
    <name evidence="1" type="ORF">C0Z20_17130</name>
</gene>
<evidence type="ECO:0000313" key="2">
    <source>
        <dbReference type="Proteomes" id="UP000235777"/>
    </source>
</evidence>
<comment type="caution">
    <text evidence="1">The sequence shown here is derived from an EMBL/GenBank/DDBJ whole genome shotgun (WGS) entry which is preliminary data.</text>
</comment>
<name>A0A2N7X226_9BURK</name>
<organism evidence="1 2">
    <name type="scientific">Trinickia symbiotica</name>
    <dbReference type="NCBI Taxonomy" id="863227"/>
    <lineage>
        <taxon>Bacteria</taxon>
        <taxon>Pseudomonadati</taxon>
        <taxon>Pseudomonadota</taxon>
        <taxon>Betaproteobacteria</taxon>
        <taxon>Burkholderiales</taxon>
        <taxon>Burkholderiaceae</taxon>
        <taxon>Trinickia</taxon>
    </lineage>
</organism>
<reference evidence="1 2" key="1">
    <citation type="submission" date="2018-01" db="EMBL/GenBank/DDBJ databases">
        <title>Whole genome analyses suggest that Burkholderia sensu lato contains two further novel genera in the rhizoxinica-symbiotica group Mycetohabitans gen. nov., and Trinickia gen. nov.: implications for the evolution of diazotrophy and nodulation in the Burkholderiaceae.</title>
        <authorList>
            <person name="Estrada-de los Santos P."/>
            <person name="Palmer M."/>
            <person name="Chavez-Ramirez B."/>
            <person name="Beukes C."/>
            <person name="Steenkamp E.T."/>
            <person name="Hirsch A.M."/>
            <person name="Manyaka P."/>
            <person name="Maluk M."/>
            <person name="Lafos M."/>
            <person name="Crook M."/>
            <person name="Gross E."/>
            <person name="Simon M.F."/>
            <person name="Bueno dos Reis Junior F."/>
            <person name="Poole P.S."/>
            <person name="Venter S.N."/>
            <person name="James E.K."/>
        </authorList>
    </citation>
    <scope>NUCLEOTIDE SEQUENCE [LARGE SCALE GENOMIC DNA]</scope>
    <source>
        <strain evidence="1 2">JPY 581</strain>
    </source>
</reference>